<accession>A0A9X3NA37</accession>
<feature type="domain" description="Glycosyltransferase 2-like" evidence="1">
    <location>
        <begin position="7"/>
        <end position="182"/>
    </location>
</feature>
<evidence type="ECO:0000313" key="3">
    <source>
        <dbReference type="Proteomes" id="UP001147653"/>
    </source>
</evidence>
<gene>
    <name evidence="2" type="ORF">OJ997_08390</name>
</gene>
<dbReference type="InterPro" id="IPR001173">
    <property type="entry name" value="Glyco_trans_2-like"/>
</dbReference>
<dbReference type="RefSeq" id="WP_270024619.1">
    <property type="nucleotide sequence ID" value="NZ_JAPDDP010000011.1"/>
</dbReference>
<organism evidence="2 3">
    <name type="scientific">Solirubrobacter phytolaccae</name>
    <dbReference type="NCBI Taxonomy" id="1404360"/>
    <lineage>
        <taxon>Bacteria</taxon>
        <taxon>Bacillati</taxon>
        <taxon>Actinomycetota</taxon>
        <taxon>Thermoleophilia</taxon>
        <taxon>Solirubrobacterales</taxon>
        <taxon>Solirubrobacteraceae</taxon>
        <taxon>Solirubrobacter</taxon>
    </lineage>
</organism>
<evidence type="ECO:0000313" key="2">
    <source>
        <dbReference type="EMBL" id="MDA0180311.1"/>
    </source>
</evidence>
<dbReference type="CDD" id="cd04186">
    <property type="entry name" value="GT_2_like_c"/>
    <property type="match status" value="1"/>
</dbReference>
<dbReference type="SUPFAM" id="SSF53448">
    <property type="entry name" value="Nucleotide-diphospho-sugar transferases"/>
    <property type="match status" value="1"/>
</dbReference>
<dbReference type="EMBL" id="JAPDDP010000011">
    <property type="protein sequence ID" value="MDA0180311.1"/>
    <property type="molecule type" value="Genomic_DNA"/>
</dbReference>
<sequence>MSALVDAVVVSYRSAETLRGCVEPLAAMPDVAVTVVDNASPDDSVATIAGLDVQLIESPRNGGFSYGCNLGAAEGAAPYLLFLNPDARIDAAALQHLLDVLRAHPEAGLVGPRLLEPGDELAFSRRRFPSNGSTFAQAVFLHRVWPQADWTDELVRDPAAYEHAGESEWVSGACMLVRREAFEAIGGFDERFFLYCEDTDLCRRMWDAGHSVRFEPSAVVRHVGGASSEVGATQAILARSRVLYARKHDGAFGARVHAMGVALGEATHAATAMSRPASRRGHMAAARAALSVR</sequence>
<dbReference type="Proteomes" id="UP001147653">
    <property type="component" value="Unassembled WGS sequence"/>
</dbReference>
<keyword evidence="3" id="KW-1185">Reference proteome</keyword>
<evidence type="ECO:0000259" key="1">
    <source>
        <dbReference type="Pfam" id="PF00535"/>
    </source>
</evidence>
<dbReference type="PANTHER" id="PTHR43179:SF7">
    <property type="entry name" value="RHAMNOSYLTRANSFERASE WBBL"/>
    <property type="match status" value="1"/>
</dbReference>
<proteinExistence type="predicted"/>
<dbReference type="AlphaFoldDB" id="A0A9X3NA37"/>
<dbReference type="Gene3D" id="3.90.550.10">
    <property type="entry name" value="Spore Coat Polysaccharide Biosynthesis Protein SpsA, Chain A"/>
    <property type="match status" value="1"/>
</dbReference>
<dbReference type="PANTHER" id="PTHR43179">
    <property type="entry name" value="RHAMNOSYLTRANSFERASE WBBL"/>
    <property type="match status" value="1"/>
</dbReference>
<protein>
    <submittedName>
        <fullName evidence="2">Glycosyltransferase family 2 protein</fullName>
    </submittedName>
</protein>
<name>A0A9X3NA37_9ACTN</name>
<reference evidence="2" key="1">
    <citation type="submission" date="2022-10" db="EMBL/GenBank/DDBJ databases">
        <title>The WGS of Solirubrobacter phytolaccae KCTC 29190.</title>
        <authorList>
            <person name="Jiang Z."/>
        </authorList>
    </citation>
    <scope>NUCLEOTIDE SEQUENCE</scope>
    <source>
        <strain evidence="2">KCTC 29190</strain>
    </source>
</reference>
<comment type="caution">
    <text evidence="2">The sequence shown here is derived from an EMBL/GenBank/DDBJ whole genome shotgun (WGS) entry which is preliminary data.</text>
</comment>
<dbReference type="Pfam" id="PF00535">
    <property type="entry name" value="Glycos_transf_2"/>
    <property type="match status" value="1"/>
</dbReference>
<dbReference type="InterPro" id="IPR029044">
    <property type="entry name" value="Nucleotide-diphossugar_trans"/>
</dbReference>